<keyword evidence="2" id="KW-1185">Reference proteome</keyword>
<evidence type="ECO:0000313" key="1">
    <source>
        <dbReference type="EMBL" id="TWH75149.1"/>
    </source>
</evidence>
<reference evidence="1 2" key="1">
    <citation type="submission" date="2019-07" db="EMBL/GenBank/DDBJ databases">
        <title>R&amp;d 2014.</title>
        <authorList>
            <person name="Klenk H.-P."/>
        </authorList>
    </citation>
    <scope>NUCLEOTIDE SEQUENCE [LARGE SCALE GENOMIC DNA]</scope>
    <source>
        <strain evidence="1 2">DSM 45764</strain>
    </source>
</reference>
<gene>
    <name evidence="1" type="ORF">JD78_03700</name>
</gene>
<dbReference type="EMBL" id="VLKF01000001">
    <property type="protein sequence ID" value="TWH75149.1"/>
    <property type="molecule type" value="Genomic_DNA"/>
</dbReference>
<comment type="caution">
    <text evidence="1">The sequence shown here is derived from an EMBL/GenBank/DDBJ whole genome shotgun (WGS) entry which is preliminary data.</text>
</comment>
<dbReference type="Proteomes" id="UP000321490">
    <property type="component" value="Unassembled WGS sequence"/>
</dbReference>
<name>A0A562IVW4_9ACTN</name>
<protein>
    <submittedName>
        <fullName evidence="1">Uncharacterized protein</fullName>
    </submittedName>
</protein>
<evidence type="ECO:0000313" key="2">
    <source>
        <dbReference type="Proteomes" id="UP000321490"/>
    </source>
</evidence>
<organism evidence="1 2">
    <name type="scientific">Modestobacter roseus</name>
    <dbReference type="NCBI Taxonomy" id="1181884"/>
    <lineage>
        <taxon>Bacteria</taxon>
        <taxon>Bacillati</taxon>
        <taxon>Actinomycetota</taxon>
        <taxon>Actinomycetes</taxon>
        <taxon>Geodermatophilales</taxon>
        <taxon>Geodermatophilaceae</taxon>
        <taxon>Modestobacter</taxon>
    </lineage>
</organism>
<dbReference type="AlphaFoldDB" id="A0A562IVW4"/>
<proteinExistence type="predicted"/>
<dbReference type="RefSeq" id="WP_153362273.1">
    <property type="nucleotide sequence ID" value="NZ_JABGDC010000212.1"/>
</dbReference>
<sequence length="142" mass="14822">MTDLQSTGEPVPFEEMAAAGRAYVEQLHDEAMHVIADLAEHWDDVVPEPLADVDATAEAVTEDTVTGNAVTGDAVTADDDEDDALAEDVTAAEAEEIRVLLPSELPALPPLPPLQRDARLAAAVTDQFAVPPAEDAALVAAA</sequence>
<accession>A0A562IVW4</accession>